<feature type="repeat" description="WD" evidence="3">
    <location>
        <begin position="656"/>
        <end position="697"/>
    </location>
</feature>
<dbReference type="InterPro" id="IPR001632">
    <property type="entry name" value="WD40_G-protein_beta-like"/>
</dbReference>
<dbReference type="InterPro" id="IPR015943">
    <property type="entry name" value="WD40/YVTN_repeat-like_dom_sf"/>
</dbReference>
<dbReference type="PANTHER" id="PTHR19848:SF8">
    <property type="entry name" value="F-BOX AND WD REPEAT DOMAIN CONTAINING 7"/>
    <property type="match status" value="1"/>
</dbReference>
<organism evidence="4 5">
    <name type="scientific">Penicillium atrosanguineum</name>
    <dbReference type="NCBI Taxonomy" id="1132637"/>
    <lineage>
        <taxon>Eukaryota</taxon>
        <taxon>Fungi</taxon>
        <taxon>Dikarya</taxon>
        <taxon>Ascomycota</taxon>
        <taxon>Pezizomycotina</taxon>
        <taxon>Eurotiomycetes</taxon>
        <taxon>Eurotiomycetidae</taxon>
        <taxon>Eurotiales</taxon>
        <taxon>Aspergillaceae</taxon>
        <taxon>Penicillium</taxon>
    </lineage>
</organism>
<feature type="repeat" description="WD" evidence="3">
    <location>
        <begin position="782"/>
        <end position="823"/>
    </location>
</feature>
<feature type="repeat" description="WD" evidence="3">
    <location>
        <begin position="572"/>
        <end position="613"/>
    </location>
</feature>
<dbReference type="Pfam" id="PF24883">
    <property type="entry name" value="NPHP3_N"/>
    <property type="match status" value="1"/>
</dbReference>
<evidence type="ECO:0000256" key="2">
    <source>
        <dbReference type="ARBA" id="ARBA00022737"/>
    </source>
</evidence>
<gene>
    <name evidence="4" type="ORF">N7476_008024</name>
</gene>
<keyword evidence="2" id="KW-0677">Repeat</keyword>
<dbReference type="SMART" id="SM00320">
    <property type="entry name" value="WD40"/>
    <property type="match status" value="8"/>
</dbReference>
<feature type="repeat" description="WD" evidence="3">
    <location>
        <begin position="824"/>
        <end position="865"/>
    </location>
</feature>
<dbReference type="PROSITE" id="PS50837">
    <property type="entry name" value="NACHT"/>
    <property type="match status" value="1"/>
</dbReference>
<feature type="repeat" description="WD" evidence="3">
    <location>
        <begin position="866"/>
        <end position="907"/>
    </location>
</feature>
<keyword evidence="5" id="KW-1185">Reference proteome</keyword>
<dbReference type="PRINTS" id="PR00319">
    <property type="entry name" value="GPROTEINB"/>
</dbReference>
<proteinExistence type="predicted"/>
<dbReference type="PRINTS" id="PR00320">
    <property type="entry name" value="GPROTEINBRPT"/>
</dbReference>
<accession>A0A9W9GXR3</accession>
<name>A0A9W9GXR3_9EURO</name>
<dbReference type="SUPFAM" id="SSF50978">
    <property type="entry name" value="WD40 repeat-like"/>
    <property type="match status" value="2"/>
</dbReference>
<dbReference type="InterPro" id="IPR056884">
    <property type="entry name" value="NPHP3-like_N"/>
</dbReference>
<comment type="caution">
    <text evidence="4">The sequence shown here is derived from an EMBL/GenBank/DDBJ whole genome shotgun (WGS) entry which is preliminary data.</text>
</comment>
<dbReference type="Pfam" id="PF23389">
    <property type="entry name" value="Beta-prop_WDR19_1st"/>
    <property type="match status" value="1"/>
</dbReference>
<evidence type="ECO:0000313" key="5">
    <source>
        <dbReference type="Proteomes" id="UP001147746"/>
    </source>
</evidence>
<dbReference type="Pfam" id="PF22939">
    <property type="entry name" value="WHD_GPIID"/>
    <property type="match status" value="1"/>
</dbReference>
<dbReference type="InterPro" id="IPR001680">
    <property type="entry name" value="WD40_rpt"/>
</dbReference>
<dbReference type="InterPro" id="IPR027417">
    <property type="entry name" value="P-loop_NTPase"/>
</dbReference>
<feature type="repeat" description="WD" evidence="3">
    <location>
        <begin position="698"/>
        <end position="739"/>
    </location>
</feature>
<dbReference type="PROSITE" id="PS00678">
    <property type="entry name" value="WD_REPEATS_1"/>
    <property type="match status" value="7"/>
</dbReference>
<evidence type="ECO:0000256" key="3">
    <source>
        <dbReference type="PROSITE-ProRule" id="PRU00221"/>
    </source>
</evidence>
<dbReference type="Gene3D" id="2.130.10.10">
    <property type="entry name" value="YVTN repeat-like/Quinoprotein amine dehydrogenase"/>
    <property type="match status" value="6"/>
</dbReference>
<dbReference type="InterPro" id="IPR057855">
    <property type="entry name" value="Beta-prop_WDR19_1st"/>
</dbReference>
<dbReference type="PANTHER" id="PTHR19848">
    <property type="entry name" value="WD40 REPEAT PROTEIN"/>
    <property type="match status" value="1"/>
</dbReference>
<reference evidence="4" key="2">
    <citation type="journal article" date="2023" name="IMA Fungus">
        <title>Comparative genomic study of the Penicillium genus elucidates a diverse pangenome and 15 lateral gene transfer events.</title>
        <authorList>
            <person name="Petersen C."/>
            <person name="Sorensen T."/>
            <person name="Nielsen M.R."/>
            <person name="Sondergaard T.E."/>
            <person name="Sorensen J.L."/>
            <person name="Fitzpatrick D.A."/>
            <person name="Frisvad J.C."/>
            <person name="Nielsen K.L."/>
        </authorList>
    </citation>
    <scope>NUCLEOTIDE SEQUENCE</scope>
    <source>
        <strain evidence="4">IBT 21472</strain>
    </source>
</reference>
<protein>
    <submittedName>
        <fullName evidence="4">Uncharacterized protein</fullName>
    </submittedName>
</protein>
<dbReference type="PROSITE" id="PS50082">
    <property type="entry name" value="WD_REPEATS_2"/>
    <property type="match status" value="8"/>
</dbReference>
<dbReference type="AlphaFoldDB" id="A0A9W9GXR3"/>
<dbReference type="EMBL" id="JAPZBO010000008">
    <property type="protein sequence ID" value="KAJ5307368.1"/>
    <property type="molecule type" value="Genomic_DNA"/>
</dbReference>
<dbReference type="CDD" id="cd00200">
    <property type="entry name" value="WD40"/>
    <property type="match status" value="1"/>
</dbReference>
<dbReference type="Pfam" id="PF00400">
    <property type="entry name" value="WD40"/>
    <property type="match status" value="4"/>
</dbReference>
<dbReference type="PROSITE" id="PS50294">
    <property type="entry name" value="WD_REPEATS_REGION"/>
    <property type="match status" value="8"/>
</dbReference>
<feature type="repeat" description="WD" evidence="3">
    <location>
        <begin position="740"/>
        <end position="781"/>
    </location>
</feature>
<dbReference type="InterPro" id="IPR054471">
    <property type="entry name" value="GPIID_WHD"/>
</dbReference>
<sequence length="1016" mass="112941">MATTISFNGINSGFQTGVMNGNVGNITFVQSETVNQACLRDLRITDPNDDKKRITETNGGLIKDSYCWILDNEEFKQWQNNQRSNRLLWIRGDPGKGKTMLLCGIIDELTRLHGSAANISFFFCQATDVRINNATSVLRGLIYLLVDKNPSLLSHVRARYDKAGKALFEDINAWSALSTTLMNILKDPSLNSAYLIIDALDECTYDLRLLLDLVSQESSAHPQVKWIVSSRIWPEIIERLDIVTQVAPISLELNDASVSGSVNKYIRYKVNALAKVKKYKDDTRETIYRYLLSNSQGTFLWVALVCQNLDLTLPRHAIRKLEVFPPGLDDLYGRMMDQVRRSDDAEVCKQILAIMSTVYRPITLSELTSLVEVPNNDFDDHEALSEIIAVCGSFLTLREDIVTFIHQSAKDFLLREALNEILPRGIGAEHHMIFSRSLEVMFKTLRRDIFNIKFPGFPAKDVRSPSPNPLAAAGYSCVYWVDHLQGSERDETYELSLNERGIVDKFLQQKYLHWLEALSILGSVSNGIRAIQRLLLLIQEQAESQSLMGRAQDASRFIRIWDSATGQSVSTLEGHSEEVTSVSWSSDGSRLASASYDETVRIWDAATGQSVSILKGHSQWVTSVSWSQDGTRLASASYDETVRIWDTATGQNISTLEGHSNWVNSISWSHDGSQLASASNDATVRIWDTATSQRVSNLKRHSDWILSIAWSPDGSRLASGSNDTTIKIWEKATGHSILTLKGHSSRVNSITWSPDGSQIASASWDKTVRIWDVATGQSVSTLEGHSDEINSITWSEDGMQLASASNDKTVRIWDLATGRSVLTLKGHSDGVNSIAWSPDGSQLASASHDKTVRIWDARTGESVSTLEGHSDGVHSIVWSQDGVQLASASDDKTVRIWDLATGQSMPTLLSSYFLQLDKFNFNHLYTSMGMFDIGSIASVTPLSHDSILSPEHYGYGLSHDSSWITYDGVNLLWLPAEYRPKYSSRFAIPATDLAIGCTSGHIIFLALTERSPIIGL</sequence>
<dbReference type="FunFam" id="3.40.50.300:FF:001638">
    <property type="entry name" value="NACHT and WD40 domain protein"/>
    <property type="match status" value="1"/>
</dbReference>
<dbReference type="Gene3D" id="3.40.50.300">
    <property type="entry name" value="P-loop containing nucleotide triphosphate hydrolases"/>
    <property type="match status" value="1"/>
</dbReference>
<dbReference type="InterPro" id="IPR020472">
    <property type="entry name" value="WD40_PAC1"/>
</dbReference>
<evidence type="ECO:0000313" key="4">
    <source>
        <dbReference type="EMBL" id="KAJ5307368.1"/>
    </source>
</evidence>
<evidence type="ECO:0000256" key="1">
    <source>
        <dbReference type="ARBA" id="ARBA00022574"/>
    </source>
</evidence>
<reference evidence="4" key="1">
    <citation type="submission" date="2022-12" db="EMBL/GenBank/DDBJ databases">
        <authorList>
            <person name="Petersen C."/>
        </authorList>
    </citation>
    <scope>NUCLEOTIDE SEQUENCE</scope>
    <source>
        <strain evidence="4">IBT 21472</strain>
    </source>
</reference>
<dbReference type="SUPFAM" id="SSF52540">
    <property type="entry name" value="P-loop containing nucleoside triphosphate hydrolases"/>
    <property type="match status" value="1"/>
</dbReference>
<dbReference type="Proteomes" id="UP001147746">
    <property type="component" value="Unassembled WGS sequence"/>
</dbReference>
<dbReference type="InterPro" id="IPR036322">
    <property type="entry name" value="WD40_repeat_dom_sf"/>
</dbReference>
<dbReference type="InterPro" id="IPR019775">
    <property type="entry name" value="WD40_repeat_CS"/>
</dbReference>
<keyword evidence="1 3" id="KW-0853">WD repeat</keyword>
<dbReference type="InterPro" id="IPR007111">
    <property type="entry name" value="NACHT_NTPase"/>
</dbReference>
<feature type="repeat" description="WD" evidence="3">
    <location>
        <begin position="614"/>
        <end position="655"/>
    </location>
</feature>